<evidence type="ECO:0000313" key="1">
    <source>
        <dbReference type="EMBL" id="RMC06332.1"/>
    </source>
</evidence>
<sequence length="175" mass="19135">MEDKFADVTKLDLVGAPDGRLSIQRSLDRLEKVASSKLQNFSKGTHQVLPLEGIKPGTTTSWNLQNFSKGTHQVLPLEGIKPGTTTAWLKSGFAEKHLVDTMWTMSQRQVLAAGKASSILCHIRQGITSRVRDIILPLSYPAGPYLLPVLALQDKAGSDIVEQAQQMAMRVISTV</sequence>
<dbReference type="AlphaFoldDB" id="A0A3M0JZF3"/>
<keyword evidence="2" id="KW-1185">Reference proteome</keyword>
<comment type="caution">
    <text evidence="1">The sequence shown here is derived from an EMBL/GenBank/DDBJ whole genome shotgun (WGS) entry which is preliminary data.</text>
</comment>
<dbReference type="EMBL" id="QRBI01000120">
    <property type="protein sequence ID" value="RMC06332.1"/>
    <property type="molecule type" value="Genomic_DNA"/>
</dbReference>
<gene>
    <name evidence="1" type="ORF">DUI87_15763</name>
</gene>
<organism evidence="1 2">
    <name type="scientific">Hirundo rustica rustica</name>
    <dbReference type="NCBI Taxonomy" id="333673"/>
    <lineage>
        <taxon>Eukaryota</taxon>
        <taxon>Metazoa</taxon>
        <taxon>Chordata</taxon>
        <taxon>Craniata</taxon>
        <taxon>Vertebrata</taxon>
        <taxon>Euteleostomi</taxon>
        <taxon>Archelosauria</taxon>
        <taxon>Archosauria</taxon>
        <taxon>Dinosauria</taxon>
        <taxon>Saurischia</taxon>
        <taxon>Theropoda</taxon>
        <taxon>Coelurosauria</taxon>
        <taxon>Aves</taxon>
        <taxon>Neognathae</taxon>
        <taxon>Neoaves</taxon>
        <taxon>Telluraves</taxon>
        <taxon>Australaves</taxon>
        <taxon>Passeriformes</taxon>
        <taxon>Sylvioidea</taxon>
        <taxon>Hirundinidae</taxon>
        <taxon>Hirundo</taxon>
    </lineage>
</organism>
<name>A0A3M0JZF3_HIRRU</name>
<protein>
    <submittedName>
        <fullName evidence="1">Uncharacterized protein</fullName>
    </submittedName>
</protein>
<dbReference type="Proteomes" id="UP000269221">
    <property type="component" value="Unassembled WGS sequence"/>
</dbReference>
<proteinExistence type="predicted"/>
<evidence type="ECO:0000313" key="2">
    <source>
        <dbReference type="Proteomes" id="UP000269221"/>
    </source>
</evidence>
<accession>A0A3M0JZF3</accession>
<reference evidence="1 2" key="1">
    <citation type="submission" date="2018-07" db="EMBL/GenBank/DDBJ databases">
        <title>A high quality draft genome assembly of the barn swallow (H. rustica rustica).</title>
        <authorList>
            <person name="Formenti G."/>
            <person name="Chiara M."/>
            <person name="Poveda L."/>
            <person name="Francoijs K.-J."/>
            <person name="Bonisoli-Alquati A."/>
            <person name="Canova L."/>
            <person name="Gianfranceschi L."/>
            <person name="Horner D.S."/>
            <person name="Saino N."/>
        </authorList>
    </citation>
    <scope>NUCLEOTIDE SEQUENCE [LARGE SCALE GENOMIC DNA]</scope>
    <source>
        <strain evidence="1">Chelidonia</strain>
        <tissue evidence="1">Blood</tissue>
    </source>
</reference>